<dbReference type="RefSeq" id="WP_311368797.1">
    <property type="nucleotide sequence ID" value="NZ_JAVRHX010000002.1"/>
</dbReference>
<keyword evidence="8" id="KW-1185">Reference proteome</keyword>
<feature type="transmembrane region" description="Helical" evidence="5">
    <location>
        <begin position="92"/>
        <end position="113"/>
    </location>
</feature>
<protein>
    <submittedName>
        <fullName evidence="7">EamA family transporter</fullName>
    </submittedName>
</protein>
<feature type="transmembrane region" description="Helical" evidence="5">
    <location>
        <begin position="276"/>
        <end position="299"/>
    </location>
</feature>
<reference evidence="7 8" key="1">
    <citation type="submission" date="2023-09" db="EMBL/GenBank/DDBJ databases">
        <authorList>
            <person name="Rey-Velasco X."/>
        </authorList>
    </citation>
    <scope>NUCLEOTIDE SEQUENCE [LARGE SCALE GENOMIC DNA]</scope>
    <source>
        <strain evidence="7 8">P117</strain>
    </source>
</reference>
<dbReference type="InterPro" id="IPR037185">
    <property type="entry name" value="EmrE-like"/>
</dbReference>
<evidence type="ECO:0000313" key="7">
    <source>
        <dbReference type="EMBL" id="MDT0595287.1"/>
    </source>
</evidence>
<feature type="transmembrane region" description="Helical" evidence="5">
    <location>
        <begin position="251"/>
        <end position="270"/>
    </location>
</feature>
<keyword evidence="4 5" id="KW-0472">Membrane</keyword>
<feature type="transmembrane region" description="Helical" evidence="5">
    <location>
        <begin position="159"/>
        <end position="179"/>
    </location>
</feature>
<dbReference type="InterPro" id="IPR050638">
    <property type="entry name" value="AA-Vitamin_Transporters"/>
</dbReference>
<dbReference type="Pfam" id="PF00892">
    <property type="entry name" value="EamA"/>
    <property type="match status" value="2"/>
</dbReference>
<proteinExistence type="predicted"/>
<evidence type="ECO:0000256" key="1">
    <source>
        <dbReference type="ARBA" id="ARBA00004141"/>
    </source>
</evidence>
<gene>
    <name evidence="7" type="ORF">RM552_10560</name>
</gene>
<name>A0ABU2ZRN0_9ALTE</name>
<evidence type="ECO:0000256" key="3">
    <source>
        <dbReference type="ARBA" id="ARBA00022989"/>
    </source>
</evidence>
<dbReference type="PANTHER" id="PTHR32322">
    <property type="entry name" value="INNER MEMBRANE TRANSPORTER"/>
    <property type="match status" value="1"/>
</dbReference>
<feature type="transmembrane region" description="Helical" evidence="5">
    <location>
        <begin position="64"/>
        <end position="86"/>
    </location>
</feature>
<evidence type="ECO:0000256" key="2">
    <source>
        <dbReference type="ARBA" id="ARBA00022692"/>
    </source>
</evidence>
<dbReference type="PANTHER" id="PTHR32322:SF9">
    <property type="entry name" value="AMINO-ACID METABOLITE EFFLUX PUMP-RELATED"/>
    <property type="match status" value="1"/>
</dbReference>
<feature type="transmembrane region" description="Helical" evidence="5">
    <location>
        <begin position="217"/>
        <end position="239"/>
    </location>
</feature>
<feature type="domain" description="EamA" evidence="6">
    <location>
        <begin position="162"/>
        <end position="292"/>
    </location>
</feature>
<keyword evidence="2 5" id="KW-0812">Transmembrane</keyword>
<dbReference type="Proteomes" id="UP001253545">
    <property type="component" value="Unassembled WGS sequence"/>
</dbReference>
<organism evidence="7 8">
    <name type="scientific">Glaciecola petra</name>
    <dbReference type="NCBI Taxonomy" id="3075602"/>
    <lineage>
        <taxon>Bacteria</taxon>
        <taxon>Pseudomonadati</taxon>
        <taxon>Pseudomonadota</taxon>
        <taxon>Gammaproteobacteria</taxon>
        <taxon>Alteromonadales</taxon>
        <taxon>Alteromonadaceae</taxon>
        <taxon>Glaciecola</taxon>
    </lineage>
</organism>
<comment type="subcellular location">
    <subcellularLocation>
        <location evidence="1">Membrane</location>
        <topology evidence="1">Multi-pass membrane protein</topology>
    </subcellularLocation>
</comment>
<dbReference type="Gene3D" id="1.10.3730.20">
    <property type="match status" value="1"/>
</dbReference>
<feature type="domain" description="EamA" evidence="6">
    <location>
        <begin position="10"/>
        <end position="136"/>
    </location>
</feature>
<feature type="transmembrane region" description="Helical" evidence="5">
    <location>
        <begin position="32"/>
        <end position="52"/>
    </location>
</feature>
<dbReference type="InterPro" id="IPR000620">
    <property type="entry name" value="EamA_dom"/>
</dbReference>
<feature type="transmembrane region" description="Helical" evidence="5">
    <location>
        <begin position="120"/>
        <end position="139"/>
    </location>
</feature>
<feature type="transmembrane region" description="Helical" evidence="5">
    <location>
        <begin position="7"/>
        <end position="26"/>
    </location>
</feature>
<evidence type="ECO:0000259" key="6">
    <source>
        <dbReference type="Pfam" id="PF00892"/>
    </source>
</evidence>
<comment type="caution">
    <text evidence="7">The sequence shown here is derived from an EMBL/GenBank/DDBJ whole genome shotgun (WGS) entry which is preliminary data.</text>
</comment>
<dbReference type="EMBL" id="JAVRHX010000002">
    <property type="protein sequence ID" value="MDT0595287.1"/>
    <property type="molecule type" value="Genomic_DNA"/>
</dbReference>
<evidence type="ECO:0000256" key="5">
    <source>
        <dbReference type="SAM" id="Phobius"/>
    </source>
</evidence>
<feature type="transmembrane region" description="Helical" evidence="5">
    <location>
        <begin position="191"/>
        <end position="211"/>
    </location>
</feature>
<keyword evidence="3 5" id="KW-1133">Transmembrane helix</keyword>
<evidence type="ECO:0000256" key="4">
    <source>
        <dbReference type="ARBA" id="ARBA00023136"/>
    </source>
</evidence>
<evidence type="ECO:0000313" key="8">
    <source>
        <dbReference type="Proteomes" id="UP001253545"/>
    </source>
</evidence>
<sequence>MRIIDFIELLVLGAIWGSSFILMKWAVPEFGVFALVEVRAIGATLLLLPIVYVRKQHKDMFSYWQQLFIVGLLNTAVPFCLFNYAIEHVEAGLAAILNATAPMFGIIIAYLYLKETIGKWGLVGVLLGFFGVILISVEQTSVPSSNSTILNNNSVLADIVPILALLLATLCYGIAAVYLKSKLGHIKPFAIAAGSQLYSSLMLLPFALFTLPSSMPSMSAIASALFLAFVCTGLAYVLYFDLIAKIGASRAITVGYLVPLFAIIWAYMILDETLSTQVLIGGACILFGVMMATNMLAIIKAKRKSVATSDV</sequence>
<dbReference type="SUPFAM" id="SSF103481">
    <property type="entry name" value="Multidrug resistance efflux transporter EmrE"/>
    <property type="match status" value="2"/>
</dbReference>
<accession>A0ABU2ZRN0</accession>